<dbReference type="AlphaFoldDB" id="A0A1C5J9G9"/>
<dbReference type="OrthoDB" id="3614806at2"/>
<protein>
    <recommendedName>
        <fullName evidence="3">Immunity protein 52</fullName>
    </recommendedName>
</protein>
<accession>A0A1C5J9G9</accession>
<dbReference type="Proteomes" id="UP000198221">
    <property type="component" value="Chromosome I"/>
</dbReference>
<reference evidence="2" key="1">
    <citation type="submission" date="2016-06" db="EMBL/GenBank/DDBJ databases">
        <authorList>
            <person name="Varghese N."/>
            <person name="Submissions Spin"/>
        </authorList>
    </citation>
    <scope>NUCLEOTIDE SEQUENCE [LARGE SCALE GENOMIC DNA]</scope>
    <source>
        <strain evidence="2">DSM 43819</strain>
    </source>
</reference>
<evidence type="ECO:0000313" key="1">
    <source>
        <dbReference type="EMBL" id="SCG67264.1"/>
    </source>
</evidence>
<dbReference type="EMBL" id="LT607754">
    <property type="protein sequence ID" value="SCG67264.1"/>
    <property type="molecule type" value="Genomic_DNA"/>
</dbReference>
<evidence type="ECO:0000313" key="2">
    <source>
        <dbReference type="Proteomes" id="UP000198221"/>
    </source>
</evidence>
<proteinExistence type="predicted"/>
<organism evidence="1 2">
    <name type="scientific">Micromonospora inositola</name>
    <dbReference type="NCBI Taxonomy" id="47865"/>
    <lineage>
        <taxon>Bacteria</taxon>
        <taxon>Bacillati</taxon>
        <taxon>Actinomycetota</taxon>
        <taxon>Actinomycetes</taxon>
        <taxon>Micromonosporales</taxon>
        <taxon>Micromonosporaceae</taxon>
        <taxon>Micromonospora</taxon>
    </lineage>
</organism>
<evidence type="ECO:0008006" key="3">
    <source>
        <dbReference type="Google" id="ProtNLM"/>
    </source>
</evidence>
<name>A0A1C5J9G9_9ACTN</name>
<dbReference type="RefSeq" id="WP_157746425.1">
    <property type="nucleotide sequence ID" value="NZ_LT607754.1"/>
</dbReference>
<keyword evidence="2" id="KW-1185">Reference proteome</keyword>
<sequence>MGSDWIWEVRVPVAAGPALRQLYALAAERDLRPQRPDGLINLFTNPDADLRTVEDPDTAVAAMATGTEHGQFWTNGDIDIFVNWEDGRLVWALDACFCYRRPVSEADTFRELHGRLTGLWLDVAQRLNADVGRVLDEWSSDQIWEWGIHDALHPAGGWPAELGWWTYLGPDGRLPPPRLPEVAARTRRLPNGALLVTLLDDPAAVEPLRYEDIHGRWLRAA</sequence>
<gene>
    <name evidence="1" type="ORF">GA0070613_4276</name>
</gene>